<feature type="domain" description="RecA family profile 2" evidence="3">
    <location>
        <begin position="34"/>
        <end position="80"/>
    </location>
</feature>
<dbReference type="InterPro" id="IPR020587">
    <property type="entry name" value="RecA_monomer-monomer_interface"/>
</dbReference>
<protein>
    <recommendedName>
        <fullName evidence="3">RecA family profile 2 domain-containing protein</fullName>
    </recommendedName>
</protein>
<proteinExistence type="predicted"/>
<comment type="caution">
    <text evidence="4">The sequence shown here is derived from an EMBL/GenBank/DDBJ whole genome shotgun (WGS) entry which is preliminary data.</text>
</comment>
<reference evidence="4" key="1">
    <citation type="submission" date="2019-08" db="EMBL/GenBank/DDBJ databases">
        <authorList>
            <person name="Kucharzyk K."/>
            <person name="Murdoch R.W."/>
            <person name="Higgins S."/>
            <person name="Loffler F."/>
        </authorList>
    </citation>
    <scope>NUCLEOTIDE SEQUENCE</scope>
</reference>
<organism evidence="4">
    <name type="scientific">bioreactor metagenome</name>
    <dbReference type="NCBI Taxonomy" id="1076179"/>
    <lineage>
        <taxon>unclassified sequences</taxon>
        <taxon>metagenomes</taxon>
        <taxon>ecological metagenomes</taxon>
    </lineage>
</organism>
<evidence type="ECO:0000313" key="4">
    <source>
        <dbReference type="EMBL" id="MPM65916.1"/>
    </source>
</evidence>
<sequence>MRRVGGVGAEGVEELRRLVQRGEKSLHHRREPFRVVFLARLQPQVKAGGHAEPHYRRRREDVRRGFGVLRGYLFDLVGYR</sequence>
<accession>A0A645BKX8</accession>
<evidence type="ECO:0000259" key="3">
    <source>
        <dbReference type="PROSITE" id="PS50163"/>
    </source>
</evidence>
<dbReference type="GO" id="GO:0008094">
    <property type="term" value="F:ATP-dependent activity, acting on DNA"/>
    <property type="evidence" value="ECO:0007669"/>
    <property type="project" value="InterPro"/>
</dbReference>
<evidence type="ECO:0000256" key="1">
    <source>
        <dbReference type="ARBA" id="ARBA00022741"/>
    </source>
</evidence>
<dbReference type="EMBL" id="VSSQ01020786">
    <property type="protein sequence ID" value="MPM65916.1"/>
    <property type="molecule type" value="Genomic_DNA"/>
</dbReference>
<gene>
    <name evidence="4" type="ORF">SDC9_112820</name>
</gene>
<dbReference type="GO" id="GO:0006259">
    <property type="term" value="P:DNA metabolic process"/>
    <property type="evidence" value="ECO:0007669"/>
    <property type="project" value="InterPro"/>
</dbReference>
<dbReference type="GO" id="GO:0003677">
    <property type="term" value="F:DNA binding"/>
    <property type="evidence" value="ECO:0007669"/>
    <property type="project" value="InterPro"/>
</dbReference>
<evidence type="ECO:0000256" key="2">
    <source>
        <dbReference type="ARBA" id="ARBA00022840"/>
    </source>
</evidence>
<dbReference type="GO" id="GO:0005524">
    <property type="term" value="F:ATP binding"/>
    <property type="evidence" value="ECO:0007669"/>
    <property type="project" value="UniProtKB-KW"/>
</dbReference>
<dbReference type="PROSITE" id="PS50163">
    <property type="entry name" value="RECA_3"/>
    <property type="match status" value="1"/>
</dbReference>
<keyword evidence="1" id="KW-0547">Nucleotide-binding</keyword>
<dbReference type="AlphaFoldDB" id="A0A645BKX8"/>
<name>A0A645BKX8_9ZZZZ</name>
<keyword evidence="2" id="KW-0067">ATP-binding</keyword>